<comment type="caution">
    <text evidence="1">The sequence shown here is derived from an EMBL/GenBank/DDBJ whole genome shotgun (WGS) entry which is preliminary data.</text>
</comment>
<dbReference type="RefSeq" id="WP_052277172.1">
    <property type="nucleotide sequence ID" value="NZ_JACEGB010000195.1"/>
</dbReference>
<dbReference type="Pfam" id="PF13469">
    <property type="entry name" value="Sulfotransfer_3"/>
    <property type="match status" value="1"/>
</dbReference>
<keyword evidence="1" id="KW-0808">Transferase</keyword>
<dbReference type="Gene3D" id="3.40.50.300">
    <property type="entry name" value="P-loop containing nucleotide triphosphate hydrolases"/>
    <property type="match status" value="1"/>
</dbReference>
<accession>A0A841UQR7</accession>
<dbReference type="Proteomes" id="UP000551499">
    <property type="component" value="Unassembled WGS sequence"/>
</dbReference>
<evidence type="ECO:0000313" key="1">
    <source>
        <dbReference type="EMBL" id="MBC1191334.1"/>
    </source>
</evidence>
<reference evidence="1 2" key="1">
    <citation type="submission" date="2020-07" db="EMBL/GenBank/DDBJ databases">
        <title>Genomes of two Microcystis aeruginosa (Cyanobacteria) strains from Florida (USA) with disparate toxicogenic potential.</title>
        <authorList>
            <person name="Lefler F.W."/>
            <person name="Barbosa M."/>
            <person name="Berthold D.E."/>
            <person name="Laughinghouse H.D. IV."/>
        </authorList>
    </citation>
    <scope>NUCLEOTIDE SEQUENCE [LARGE SCALE GENOMIC DNA]</scope>
    <source>
        <strain evidence="1 2">BLCCF108</strain>
    </source>
</reference>
<sequence>MKDQEVQPTHLNHYYPMGDLLSLKGWLDLAISLGRKTFPKFLRHWLWEKIGRQLYYHSLKKNIHQQEYYGNPLNIVQGINWIKWRFPEITTSDIQEITEKPIFIFSAGMRSGSTWIQRLMMSSSETVIWGEPYARSFIIQNMAKQIEPFSQDFPKKDFIYRQKFEDISNQWVANLYPDLSFFQQAHRLFFINLFAIPARQKGAKRWGIKEVRLTGDHAVYLQWLFPESKFIFLIRNPYHSYQSYKIFTYLDQQQMTTKNFGYIWRNLSESYVLYHEKLNAKLLKYEDVVKGNFELKELASYLEIDLKDPNQLIKIANKDDLPKIDQFTKITLDEINILKNIVNPLAEQLGYYPED</sequence>
<proteinExistence type="predicted"/>
<name>A0A841UQR7_MICAE</name>
<dbReference type="GO" id="GO:0016740">
    <property type="term" value="F:transferase activity"/>
    <property type="evidence" value="ECO:0007669"/>
    <property type="project" value="UniProtKB-KW"/>
</dbReference>
<gene>
    <name evidence="1" type="ORF">H0902_11095</name>
</gene>
<organism evidence="1 2">
    <name type="scientific">Microcystis aeruginosa BLCC-F108</name>
    <dbReference type="NCBI Taxonomy" id="2755317"/>
    <lineage>
        <taxon>Bacteria</taxon>
        <taxon>Bacillati</taxon>
        <taxon>Cyanobacteriota</taxon>
        <taxon>Cyanophyceae</taxon>
        <taxon>Oscillatoriophycideae</taxon>
        <taxon>Chroococcales</taxon>
        <taxon>Microcystaceae</taxon>
        <taxon>Microcystis</taxon>
    </lineage>
</organism>
<dbReference type="AlphaFoldDB" id="A0A841UQR7"/>
<evidence type="ECO:0000313" key="2">
    <source>
        <dbReference type="Proteomes" id="UP000551499"/>
    </source>
</evidence>
<protein>
    <submittedName>
        <fullName evidence="1">Sulfotransferase</fullName>
    </submittedName>
</protein>
<dbReference type="InterPro" id="IPR027417">
    <property type="entry name" value="P-loop_NTPase"/>
</dbReference>
<dbReference type="EMBL" id="JACEGB010000195">
    <property type="protein sequence ID" value="MBC1191334.1"/>
    <property type="molecule type" value="Genomic_DNA"/>
</dbReference>
<dbReference type="SUPFAM" id="SSF52540">
    <property type="entry name" value="P-loop containing nucleoside triphosphate hydrolases"/>
    <property type="match status" value="1"/>
</dbReference>